<feature type="domain" description="Peptidase S8/S53" evidence="8">
    <location>
        <begin position="118"/>
        <end position="393"/>
    </location>
</feature>
<dbReference type="EMBL" id="SLVM01000016">
    <property type="protein sequence ID" value="TCM82571.1"/>
    <property type="molecule type" value="Genomic_DNA"/>
</dbReference>
<evidence type="ECO:0000313" key="9">
    <source>
        <dbReference type="EMBL" id="TCM82571.1"/>
    </source>
</evidence>
<dbReference type="Proteomes" id="UP000295277">
    <property type="component" value="Unassembled WGS sequence"/>
</dbReference>
<comment type="similarity">
    <text evidence="1 6 7">Belongs to the peptidase S8 family.</text>
</comment>
<evidence type="ECO:0000256" key="7">
    <source>
        <dbReference type="RuleBase" id="RU003355"/>
    </source>
</evidence>
<dbReference type="InterPro" id="IPR036852">
    <property type="entry name" value="Peptidase_S8/S53_dom_sf"/>
</dbReference>
<gene>
    <name evidence="9" type="ORF">EV216_11626</name>
</gene>
<dbReference type="Pfam" id="PF00082">
    <property type="entry name" value="Peptidase_S8"/>
    <property type="match status" value="1"/>
</dbReference>
<feature type="active site" description="Charge relay system" evidence="5 6">
    <location>
        <position position="158"/>
    </location>
</feature>
<evidence type="ECO:0000256" key="5">
    <source>
        <dbReference type="PIRSR" id="PIRSR615500-1"/>
    </source>
</evidence>
<evidence type="ECO:0000256" key="2">
    <source>
        <dbReference type="ARBA" id="ARBA00022670"/>
    </source>
</evidence>
<evidence type="ECO:0000256" key="1">
    <source>
        <dbReference type="ARBA" id="ARBA00011073"/>
    </source>
</evidence>
<name>A0A4R1YT82_9RHOB</name>
<dbReference type="InterPro" id="IPR023827">
    <property type="entry name" value="Peptidase_S8_Asp-AS"/>
</dbReference>
<evidence type="ECO:0000256" key="6">
    <source>
        <dbReference type="PROSITE-ProRule" id="PRU01240"/>
    </source>
</evidence>
<organism evidence="9 10">
    <name type="scientific">Rhodovulum steppense</name>
    <dbReference type="NCBI Taxonomy" id="540251"/>
    <lineage>
        <taxon>Bacteria</taxon>
        <taxon>Pseudomonadati</taxon>
        <taxon>Pseudomonadota</taxon>
        <taxon>Alphaproteobacteria</taxon>
        <taxon>Rhodobacterales</taxon>
        <taxon>Paracoccaceae</taxon>
        <taxon>Rhodovulum</taxon>
    </lineage>
</organism>
<dbReference type="InterPro" id="IPR051048">
    <property type="entry name" value="Peptidase_S8/S53_subtilisin"/>
</dbReference>
<keyword evidence="10" id="KW-1185">Reference proteome</keyword>
<dbReference type="GO" id="GO:0004252">
    <property type="term" value="F:serine-type endopeptidase activity"/>
    <property type="evidence" value="ECO:0007669"/>
    <property type="project" value="UniProtKB-UniRule"/>
</dbReference>
<dbReference type="InterPro" id="IPR015500">
    <property type="entry name" value="Peptidase_S8_subtilisin-rel"/>
</dbReference>
<proteinExistence type="inferred from homology"/>
<dbReference type="AlphaFoldDB" id="A0A4R1YT82"/>
<dbReference type="PANTHER" id="PTHR43399">
    <property type="entry name" value="SUBTILISIN-RELATED"/>
    <property type="match status" value="1"/>
</dbReference>
<dbReference type="CDD" id="cd07480">
    <property type="entry name" value="Peptidases_S8_12"/>
    <property type="match status" value="1"/>
</dbReference>
<evidence type="ECO:0000256" key="3">
    <source>
        <dbReference type="ARBA" id="ARBA00022801"/>
    </source>
</evidence>
<feature type="active site" description="Charge relay system" evidence="5 6">
    <location>
        <position position="354"/>
    </location>
</feature>
<dbReference type="PROSITE" id="PS00136">
    <property type="entry name" value="SUBTILASE_ASP"/>
    <property type="match status" value="1"/>
</dbReference>
<sequence length="418" mass="42439">MGDLSRYVILRDRNADLRKRVTGEAFGEASGIPGILGEAGGARLGATIGTMLPPGPELDSADLTAHEAKDALRQGDVVGVVRSIPTSLIAPKDNPANAAATETWGIKAVRADASPFTGAGVKVAVLDTGIDAAHPAFADVTLVQQDFTGEGDGDGNGHGTHCAGTIFGRDVNGQRIGVARGVGEAFIGKVLSAAGSGTSEMMFSALKRASEERVQVISMSLGFDFPGLVKLLIEQEDFPADLATWIALEGFRTNLAMFNALMNMIRQQAVFDGGTVVIAASGNESRREIHPNYEVGASVPAVAEGCIAVGALQQGAAGLRIADFSNTNPDIAAPGVGVLSARAGGGLVALSGTSMACPHVAGLAALWWEATRAGALPANAGTVSMRLLSSATVAGIAPGVQVADRGQGLAQAPLSPIG</sequence>
<evidence type="ECO:0000256" key="4">
    <source>
        <dbReference type="ARBA" id="ARBA00022825"/>
    </source>
</evidence>
<dbReference type="InterPro" id="IPR023828">
    <property type="entry name" value="Peptidase_S8_Ser-AS"/>
</dbReference>
<keyword evidence="3 6" id="KW-0378">Hydrolase</keyword>
<evidence type="ECO:0000313" key="10">
    <source>
        <dbReference type="Proteomes" id="UP000295277"/>
    </source>
</evidence>
<evidence type="ECO:0000259" key="8">
    <source>
        <dbReference type="Pfam" id="PF00082"/>
    </source>
</evidence>
<comment type="caution">
    <text evidence="9">The sequence shown here is derived from an EMBL/GenBank/DDBJ whole genome shotgun (WGS) entry which is preliminary data.</text>
</comment>
<feature type="active site" description="Charge relay system" evidence="5 6">
    <location>
        <position position="127"/>
    </location>
</feature>
<dbReference type="InterPro" id="IPR000209">
    <property type="entry name" value="Peptidase_S8/S53_dom"/>
</dbReference>
<reference evidence="9 10" key="1">
    <citation type="submission" date="2019-03" db="EMBL/GenBank/DDBJ databases">
        <title>Genomic Encyclopedia of Type Strains, Phase IV (KMG-IV): sequencing the most valuable type-strain genomes for metagenomic binning, comparative biology and taxonomic classification.</title>
        <authorList>
            <person name="Goeker M."/>
        </authorList>
    </citation>
    <scope>NUCLEOTIDE SEQUENCE [LARGE SCALE GENOMIC DNA]</scope>
    <source>
        <strain evidence="9 10">DSM 21153</strain>
    </source>
</reference>
<dbReference type="PROSITE" id="PS51892">
    <property type="entry name" value="SUBTILASE"/>
    <property type="match status" value="1"/>
</dbReference>
<keyword evidence="4 6" id="KW-0720">Serine protease</keyword>
<dbReference type="RefSeq" id="WP_132695644.1">
    <property type="nucleotide sequence ID" value="NZ_SLVM01000016.1"/>
</dbReference>
<accession>A0A4R1YT82</accession>
<dbReference type="PANTHER" id="PTHR43399:SF4">
    <property type="entry name" value="CELL WALL-ASSOCIATED PROTEASE"/>
    <property type="match status" value="1"/>
</dbReference>
<dbReference type="SUPFAM" id="SSF52743">
    <property type="entry name" value="Subtilisin-like"/>
    <property type="match status" value="1"/>
</dbReference>
<dbReference type="PRINTS" id="PR00723">
    <property type="entry name" value="SUBTILISIN"/>
</dbReference>
<dbReference type="OrthoDB" id="9816306at2"/>
<keyword evidence="2 6" id="KW-0645">Protease</keyword>
<protein>
    <submittedName>
        <fullName evidence="9">Subtilase family protein</fullName>
    </submittedName>
</protein>
<dbReference type="Gene3D" id="3.40.50.200">
    <property type="entry name" value="Peptidase S8/S53 domain"/>
    <property type="match status" value="1"/>
</dbReference>
<dbReference type="GO" id="GO:0006508">
    <property type="term" value="P:proteolysis"/>
    <property type="evidence" value="ECO:0007669"/>
    <property type="project" value="UniProtKB-KW"/>
</dbReference>
<dbReference type="PROSITE" id="PS00138">
    <property type="entry name" value="SUBTILASE_SER"/>
    <property type="match status" value="1"/>
</dbReference>